<dbReference type="Pfam" id="PF02881">
    <property type="entry name" value="SRP54_N"/>
    <property type="match status" value="1"/>
</dbReference>
<dbReference type="Gene3D" id="1.10.260.30">
    <property type="entry name" value="Signal recognition particle, SRP54 subunit, M-domain"/>
    <property type="match status" value="1"/>
</dbReference>
<dbReference type="PANTHER" id="PTHR11564">
    <property type="entry name" value="SIGNAL RECOGNITION PARTICLE 54K PROTEIN SRP54"/>
    <property type="match status" value="1"/>
</dbReference>
<dbReference type="SMART" id="SM00963">
    <property type="entry name" value="SRP54_N"/>
    <property type="match status" value="1"/>
</dbReference>
<keyword evidence="5" id="KW-0342">GTP-binding</keyword>
<accession>A0A3B0T5J6</accession>
<dbReference type="InterPro" id="IPR000897">
    <property type="entry name" value="SRP54_GTPase_dom"/>
</dbReference>
<protein>
    <recommendedName>
        <fullName evidence="8">signal-recognition-particle GTPase</fullName>
        <ecNumber evidence="8">3.6.5.4</ecNumber>
    </recommendedName>
</protein>
<feature type="region of interest" description="Disordered" evidence="9">
    <location>
        <begin position="419"/>
        <end position="446"/>
    </location>
</feature>
<keyword evidence="6" id="KW-0733">Signal recognition particle</keyword>
<organism evidence="11">
    <name type="scientific">hydrothermal vent metagenome</name>
    <dbReference type="NCBI Taxonomy" id="652676"/>
    <lineage>
        <taxon>unclassified sequences</taxon>
        <taxon>metagenomes</taxon>
        <taxon>ecological metagenomes</taxon>
    </lineage>
</organism>
<dbReference type="Pfam" id="PF00448">
    <property type="entry name" value="SRP54"/>
    <property type="match status" value="1"/>
</dbReference>
<evidence type="ECO:0000256" key="8">
    <source>
        <dbReference type="ARBA" id="ARBA00035672"/>
    </source>
</evidence>
<dbReference type="AlphaFoldDB" id="A0A3B0T5J6"/>
<dbReference type="InterPro" id="IPR013822">
    <property type="entry name" value="Signal_recog_particl_SRP54_hlx"/>
</dbReference>
<evidence type="ECO:0000256" key="6">
    <source>
        <dbReference type="ARBA" id="ARBA00023135"/>
    </source>
</evidence>
<dbReference type="GO" id="GO:0006614">
    <property type="term" value="P:SRP-dependent cotranslational protein targeting to membrane"/>
    <property type="evidence" value="ECO:0007669"/>
    <property type="project" value="InterPro"/>
</dbReference>
<sequence>MFDNLTSRFGDVFTSLRSKGRLSETDIDATLREVRLALLEADVNVAVVKTFLARVKERASGEDVTKSLTPGQQIIKIVHEELITTLGGETAELKRPAAPPLVILMVGLQGSGKTTSAAKLAAKLKSRGRRPLLVAADLQRPAAIDQLETLGKRIGVPVYADRKGKTTKLVKAALKQARADSNNVVIIDTAGRLQIDTELMNELSAVQKVSEPHEVLLVVDAMTGQEAVNVAQGFMEHTDLTGLILTKIDGDARGGAAISAREVTGVPIKFVGTGEGIKDLDSFHPDRMASRILGMGDVMSLIEKAEETFDQASAEKAVMKLQKGSFDLEDFLEQFQQLRKMGPLQSLVKMLPGAGQALGDVEINDKDLGRVEAIIRSMTPTERQNPRIINGSRKRRIAQGSGTKPQDVNRLLKQFAESQKMMKSLASGRSPIPGLPMPGGRRRKMR</sequence>
<evidence type="ECO:0000259" key="10">
    <source>
        <dbReference type="PROSITE" id="PS00300"/>
    </source>
</evidence>
<dbReference type="GO" id="GO:0003924">
    <property type="term" value="F:GTPase activity"/>
    <property type="evidence" value="ECO:0007669"/>
    <property type="project" value="InterPro"/>
</dbReference>
<evidence type="ECO:0000313" key="11">
    <source>
        <dbReference type="EMBL" id="VAW08617.1"/>
    </source>
</evidence>
<name>A0A3B0T5J6_9ZZZZ</name>
<evidence type="ECO:0000256" key="5">
    <source>
        <dbReference type="ARBA" id="ARBA00023134"/>
    </source>
</evidence>
<keyword evidence="3" id="KW-0378">Hydrolase</keyword>
<evidence type="ECO:0000256" key="1">
    <source>
        <dbReference type="ARBA" id="ARBA00005450"/>
    </source>
</evidence>
<dbReference type="Pfam" id="PF02978">
    <property type="entry name" value="SRP_SPB"/>
    <property type="match status" value="1"/>
</dbReference>
<dbReference type="InterPro" id="IPR004125">
    <property type="entry name" value="Signal_recog_particle_SRP54_M"/>
</dbReference>
<dbReference type="Gene3D" id="1.20.120.140">
    <property type="entry name" value="Signal recognition particle SRP54, nucleotide-binding domain"/>
    <property type="match status" value="1"/>
</dbReference>
<evidence type="ECO:0000256" key="2">
    <source>
        <dbReference type="ARBA" id="ARBA00022741"/>
    </source>
</evidence>
<dbReference type="GO" id="GO:0008312">
    <property type="term" value="F:7S RNA binding"/>
    <property type="evidence" value="ECO:0007669"/>
    <property type="project" value="InterPro"/>
</dbReference>
<dbReference type="InterPro" id="IPR022941">
    <property type="entry name" value="SRP54"/>
</dbReference>
<reference evidence="11" key="1">
    <citation type="submission" date="2018-06" db="EMBL/GenBank/DDBJ databases">
        <authorList>
            <person name="Zhirakovskaya E."/>
        </authorList>
    </citation>
    <scope>NUCLEOTIDE SEQUENCE</scope>
</reference>
<dbReference type="GO" id="GO:0005786">
    <property type="term" value="C:signal recognition particle, endoplasmic reticulum targeting"/>
    <property type="evidence" value="ECO:0007669"/>
    <property type="project" value="UniProtKB-KW"/>
</dbReference>
<evidence type="ECO:0000256" key="9">
    <source>
        <dbReference type="SAM" id="MobiDB-lite"/>
    </source>
</evidence>
<evidence type="ECO:0000256" key="4">
    <source>
        <dbReference type="ARBA" id="ARBA00022884"/>
    </source>
</evidence>
<dbReference type="EC" id="3.6.5.4" evidence="8"/>
<keyword evidence="7" id="KW-0687">Ribonucleoprotein</keyword>
<dbReference type="Gene3D" id="3.40.50.300">
    <property type="entry name" value="P-loop containing nucleotide triphosphate hydrolases"/>
    <property type="match status" value="1"/>
</dbReference>
<dbReference type="InterPro" id="IPR027417">
    <property type="entry name" value="P-loop_NTPase"/>
</dbReference>
<keyword evidence="2" id="KW-0547">Nucleotide-binding</keyword>
<dbReference type="InterPro" id="IPR003593">
    <property type="entry name" value="AAA+_ATPase"/>
</dbReference>
<dbReference type="InterPro" id="IPR042101">
    <property type="entry name" value="SRP54_N_sf"/>
</dbReference>
<dbReference type="CDD" id="cd18539">
    <property type="entry name" value="SRP_G"/>
    <property type="match status" value="1"/>
</dbReference>
<evidence type="ECO:0000256" key="3">
    <source>
        <dbReference type="ARBA" id="ARBA00022801"/>
    </source>
</evidence>
<dbReference type="GO" id="GO:0005525">
    <property type="term" value="F:GTP binding"/>
    <property type="evidence" value="ECO:0007669"/>
    <property type="project" value="UniProtKB-KW"/>
</dbReference>
<gene>
    <name evidence="11" type="ORF">MNBD_ACTINO02-21</name>
</gene>
<dbReference type="SUPFAM" id="SSF52540">
    <property type="entry name" value="P-loop containing nucleoside triphosphate hydrolases"/>
    <property type="match status" value="1"/>
</dbReference>
<dbReference type="NCBIfam" id="TIGR00959">
    <property type="entry name" value="ffh"/>
    <property type="match status" value="1"/>
</dbReference>
<evidence type="ECO:0000256" key="7">
    <source>
        <dbReference type="ARBA" id="ARBA00023274"/>
    </source>
</evidence>
<comment type="similarity">
    <text evidence="1">Belongs to the GTP-binding SRP family. SRP54 subfamily.</text>
</comment>
<dbReference type="SMART" id="SM00962">
    <property type="entry name" value="SRP54"/>
    <property type="match status" value="1"/>
</dbReference>
<keyword evidence="4" id="KW-0694">RNA-binding</keyword>
<dbReference type="InterPro" id="IPR004780">
    <property type="entry name" value="SRP"/>
</dbReference>
<dbReference type="PANTHER" id="PTHR11564:SF5">
    <property type="entry name" value="SIGNAL RECOGNITION PARTICLE SUBUNIT SRP54"/>
    <property type="match status" value="1"/>
</dbReference>
<proteinExistence type="inferred from homology"/>
<dbReference type="SUPFAM" id="SSF47446">
    <property type="entry name" value="Signal peptide-binding domain"/>
    <property type="match status" value="1"/>
</dbReference>
<dbReference type="SMART" id="SM00382">
    <property type="entry name" value="AAA"/>
    <property type="match status" value="1"/>
</dbReference>
<dbReference type="HAMAP" id="MF_00306">
    <property type="entry name" value="SRP54"/>
    <property type="match status" value="1"/>
</dbReference>
<dbReference type="InterPro" id="IPR036891">
    <property type="entry name" value="Signal_recog_part_SRP54_M_sf"/>
</dbReference>
<dbReference type="PROSITE" id="PS00300">
    <property type="entry name" value="SRP54"/>
    <property type="match status" value="1"/>
</dbReference>
<feature type="domain" description="SRP54-type proteins GTP-binding" evidence="10">
    <location>
        <begin position="267"/>
        <end position="280"/>
    </location>
</feature>
<dbReference type="EMBL" id="UOEK01000475">
    <property type="protein sequence ID" value="VAW08617.1"/>
    <property type="molecule type" value="Genomic_DNA"/>
</dbReference>